<evidence type="ECO:0000313" key="4">
    <source>
        <dbReference type="Proteomes" id="UP000324767"/>
    </source>
</evidence>
<comment type="caution">
    <text evidence="3">The sequence shown here is derived from an EMBL/GenBank/DDBJ whole genome shotgun (WGS) entry which is preliminary data.</text>
</comment>
<organism evidence="3 4">
    <name type="scientific">Lasallia pustulata</name>
    <dbReference type="NCBI Taxonomy" id="136370"/>
    <lineage>
        <taxon>Eukaryota</taxon>
        <taxon>Fungi</taxon>
        <taxon>Dikarya</taxon>
        <taxon>Ascomycota</taxon>
        <taxon>Pezizomycotina</taxon>
        <taxon>Lecanoromycetes</taxon>
        <taxon>OSLEUM clade</taxon>
        <taxon>Umbilicariomycetidae</taxon>
        <taxon>Umbilicariales</taxon>
        <taxon>Umbilicariaceae</taxon>
        <taxon>Lasallia</taxon>
    </lineage>
</organism>
<evidence type="ECO:0000256" key="1">
    <source>
        <dbReference type="ARBA" id="ARBA00022980"/>
    </source>
</evidence>
<evidence type="ECO:0000256" key="2">
    <source>
        <dbReference type="ARBA" id="ARBA00023274"/>
    </source>
</evidence>
<dbReference type="InterPro" id="IPR038661">
    <property type="entry name" value="Ribosomal_eL33_sf"/>
</dbReference>
<dbReference type="AlphaFoldDB" id="A0A5M8Q1B9"/>
<dbReference type="GO" id="GO:1990904">
    <property type="term" value="C:ribonucleoprotein complex"/>
    <property type="evidence" value="ECO:0007669"/>
    <property type="project" value="UniProtKB-KW"/>
</dbReference>
<dbReference type="EMBL" id="VXIT01000001">
    <property type="protein sequence ID" value="KAA6415956.1"/>
    <property type="molecule type" value="Genomic_DNA"/>
</dbReference>
<protein>
    <submittedName>
        <fullName evidence="3">60S ribosomal L33</fullName>
    </submittedName>
</protein>
<dbReference type="Gene3D" id="2.40.10.190">
    <property type="entry name" value="translation elongation factor selb, chain A, domain 4"/>
    <property type="match status" value="1"/>
</dbReference>
<proteinExistence type="predicted"/>
<name>A0A5M8Q1B9_9LECA</name>
<accession>A0A5M8Q1B9</accession>
<dbReference type="Pfam" id="PF01247">
    <property type="entry name" value="Ribosomal_L35Ae"/>
    <property type="match status" value="1"/>
</dbReference>
<dbReference type="GO" id="GO:0006412">
    <property type="term" value="P:translation"/>
    <property type="evidence" value="ECO:0007669"/>
    <property type="project" value="InterPro"/>
</dbReference>
<gene>
    <name evidence="3" type="ORF">FRX48_00675</name>
</gene>
<reference evidence="3 4" key="1">
    <citation type="submission" date="2019-09" db="EMBL/GenBank/DDBJ databases">
        <title>The hologenome of the rock-dwelling lichen Lasallia pustulata.</title>
        <authorList>
            <person name="Greshake Tzovaras B."/>
            <person name="Segers F."/>
            <person name="Bicker A."/>
            <person name="Dal Grande F."/>
            <person name="Otte J."/>
            <person name="Hankeln T."/>
            <person name="Schmitt I."/>
            <person name="Ebersberger I."/>
        </authorList>
    </citation>
    <scope>NUCLEOTIDE SEQUENCE [LARGE SCALE GENOMIC DNA]</scope>
    <source>
        <strain evidence="3">A1-1</strain>
    </source>
</reference>
<dbReference type="Proteomes" id="UP000324767">
    <property type="component" value="Unassembled WGS sequence"/>
</dbReference>
<dbReference type="GO" id="GO:0003735">
    <property type="term" value="F:structural constituent of ribosome"/>
    <property type="evidence" value="ECO:0007669"/>
    <property type="project" value="InterPro"/>
</dbReference>
<evidence type="ECO:0000313" key="3">
    <source>
        <dbReference type="EMBL" id="KAA6415956.1"/>
    </source>
</evidence>
<keyword evidence="2" id="KW-0687">Ribonucleoprotein</keyword>
<dbReference type="InterPro" id="IPR001780">
    <property type="entry name" value="Ribosomal_eL33"/>
</dbReference>
<sequence>MLPSPGWRFVCEDHLLRFWSSTLPEGPTPEHQRRKRTRLIKIDGVADPKAANYHEKEVAFVCRAQRDGSCSMIKVIWGKVTLQRRVSLSNWSNEGTVQEQSASKIIWGVGQTYAAPIIHLAVRNRGRGYMRAGGSDGFGYQAAILGHNIACVDSNYGRLTSSALYLYWTRSIPPGAQPIVFPGSGTAETTCLR</sequence>
<keyword evidence="1" id="KW-0689">Ribosomal protein</keyword>
<dbReference type="GO" id="GO:0005840">
    <property type="term" value="C:ribosome"/>
    <property type="evidence" value="ECO:0007669"/>
    <property type="project" value="UniProtKB-KW"/>
</dbReference>